<keyword evidence="5" id="KW-1185">Reference proteome</keyword>
<gene>
    <name evidence="4" type="ORF">SCLCIDRAFT_29796</name>
</gene>
<dbReference type="AlphaFoldDB" id="A0A0C2Z2S7"/>
<dbReference type="Pfam" id="PF18759">
    <property type="entry name" value="Plavaka"/>
    <property type="match status" value="1"/>
</dbReference>
<evidence type="ECO:0008006" key="6">
    <source>
        <dbReference type="Google" id="ProtNLM"/>
    </source>
</evidence>
<dbReference type="Proteomes" id="UP000053989">
    <property type="component" value="Unassembled WGS sequence"/>
</dbReference>
<feature type="compositionally biased region" description="Acidic residues" evidence="1">
    <location>
        <begin position="298"/>
        <end position="315"/>
    </location>
</feature>
<evidence type="ECO:0000256" key="1">
    <source>
        <dbReference type="SAM" id="MobiDB-lite"/>
    </source>
</evidence>
<dbReference type="OrthoDB" id="3232986at2759"/>
<reference evidence="5" key="2">
    <citation type="submission" date="2015-01" db="EMBL/GenBank/DDBJ databases">
        <title>Evolutionary Origins and Diversification of the Mycorrhizal Mutualists.</title>
        <authorList>
            <consortium name="DOE Joint Genome Institute"/>
            <consortium name="Mycorrhizal Genomics Consortium"/>
            <person name="Kohler A."/>
            <person name="Kuo A."/>
            <person name="Nagy L.G."/>
            <person name="Floudas D."/>
            <person name="Copeland A."/>
            <person name="Barry K.W."/>
            <person name="Cichocki N."/>
            <person name="Veneault-Fourrey C."/>
            <person name="LaButti K."/>
            <person name="Lindquist E.A."/>
            <person name="Lipzen A."/>
            <person name="Lundell T."/>
            <person name="Morin E."/>
            <person name="Murat C."/>
            <person name="Riley R."/>
            <person name="Ohm R."/>
            <person name="Sun H."/>
            <person name="Tunlid A."/>
            <person name="Henrissat B."/>
            <person name="Grigoriev I.V."/>
            <person name="Hibbett D.S."/>
            <person name="Martin F."/>
        </authorList>
    </citation>
    <scope>NUCLEOTIDE SEQUENCE [LARGE SCALE GENOMIC DNA]</scope>
    <source>
        <strain evidence="5">Foug A</strain>
    </source>
</reference>
<feature type="domain" description="Fungal-type protein kinase" evidence="2">
    <location>
        <begin position="464"/>
        <end position="588"/>
    </location>
</feature>
<accession>A0A0C2Z2S7</accession>
<evidence type="ECO:0000259" key="3">
    <source>
        <dbReference type="Pfam" id="PF20722"/>
    </source>
</evidence>
<evidence type="ECO:0000313" key="4">
    <source>
        <dbReference type="EMBL" id="KIM56168.1"/>
    </source>
</evidence>
<evidence type="ECO:0000259" key="2">
    <source>
        <dbReference type="Pfam" id="PF17667"/>
    </source>
</evidence>
<dbReference type="STRING" id="1036808.A0A0C2Z2S7"/>
<dbReference type="InParanoid" id="A0A0C2Z2S7"/>
<dbReference type="InterPro" id="IPR040976">
    <property type="entry name" value="Pkinase_fungal"/>
</dbReference>
<dbReference type="InterPro" id="IPR049233">
    <property type="entry name" value="DUF6830"/>
</dbReference>
<dbReference type="HOGENOM" id="CLU_006344_9_3_1"/>
<protein>
    <recommendedName>
        <fullName evidence="6">Fungal-type protein kinase domain-containing protein</fullName>
    </recommendedName>
</protein>
<proteinExistence type="predicted"/>
<name>A0A0C2Z2S7_9AGAM</name>
<feature type="domain" description="DUF6830" evidence="3">
    <location>
        <begin position="328"/>
        <end position="452"/>
    </location>
</feature>
<evidence type="ECO:0000313" key="5">
    <source>
        <dbReference type="Proteomes" id="UP000053989"/>
    </source>
</evidence>
<sequence length="613" mass="69311">MPEQSLIACTSPKASPVSMAIYKQFGDGICHPPCTATVTSHVIKMMCAKSPPTDLINFLKVAKEHWLNGVFELFWRDWFYSDPSRFLLLEVLHHLHRFSFDHNLQWCIAVVGSKELDYHFTLTQTPIGYRPFDEGVSNLKQVTGCDHHAIQHYIIGIVAGAVPPQFPMVICGLLDFRYLAQMPSFTESALSKLDAALQLFHNNKEAIMSAGVCSHFEIPILELLQHVVPSIWASGAVLQWSADITEHAHITEIKKPACTGNNQSYYSQIARHLDRTEKCARFDVATCILSLHEGVSDTNEEDQDHQHEPDEEMDIDSYHSSPTRKVINYFNIASSLSNGEVPDSPKPLRTFTSSTTAINLAVKPSLRMSIDDASEHFQLPDLHSAICEYFYHSARGEVHKVSGHRPATACCNVPATGLQIWSKFQVQQRTFHNSGTVDPPQMLIISPPHNTMQVEPTTLSFHGKDFIIKDCWTHQGRKVTEEQVLQKLKEHGINGLPILKEAWTVQIDGQDDTTDLCHSPFLKSSDNYRAMCETRVHHHYLLQPLGSPITEFSCLQEFLSIFIDIVHVHECLVNKCRILHHDVSLNNALKYTCFIPWHAITEDKKKHKCIIAD</sequence>
<reference evidence="4 5" key="1">
    <citation type="submission" date="2014-04" db="EMBL/GenBank/DDBJ databases">
        <authorList>
            <consortium name="DOE Joint Genome Institute"/>
            <person name="Kuo A."/>
            <person name="Kohler A."/>
            <person name="Nagy L.G."/>
            <person name="Floudas D."/>
            <person name="Copeland A."/>
            <person name="Barry K.W."/>
            <person name="Cichocki N."/>
            <person name="Veneault-Fourrey C."/>
            <person name="LaButti K."/>
            <person name="Lindquist E.A."/>
            <person name="Lipzen A."/>
            <person name="Lundell T."/>
            <person name="Morin E."/>
            <person name="Murat C."/>
            <person name="Sun H."/>
            <person name="Tunlid A."/>
            <person name="Henrissat B."/>
            <person name="Grigoriev I.V."/>
            <person name="Hibbett D.S."/>
            <person name="Martin F."/>
            <person name="Nordberg H.P."/>
            <person name="Cantor M.N."/>
            <person name="Hua S.X."/>
        </authorList>
    </citation>
    <scope>NUCLEOTIDE SEQUENCE [LARGE SCALE GENOMIC DNA]</scope>
    <source>
        <strain evidence="4 5">Foug A</strain>
    </source>
</reference>
<dbReference type="EMBL" id="KN822121">
    <property type="protein sequence ID" value="KIM56168.1"/>
    <property type="molecule type" value="Genomic_DNA"/>
</dbReference>
<dbReference type="Pfam" id="PF20722">
    <property type="entry name" value="DUF6830"/>
    <property type="match status" value="1"/>
</dbReference>
<dbReference type="Pfam" id="PF17667">
    <property type="entry name" value="Pkinase_fungal"/>
    <property type="match status" value="1"/>
</dbReference>
<organism evidence="4 5">
    <name type="scientific">Scleroderma citrinum Foug A</name>
    <dbReference type="NCBI Taxonomy" id="1036808"/>
    <lineage>
        <taxon>Eukaryota</taxon>
        <taxon>Fungi</taxon>
        <taxon>Dikarya</taxon>
        <taxon>Basidiomycota</taxon>
        <taxon>Agaricomycotina</taxon>
        <taxon>Agaricomycetes</taxon>
        <taxon>Agaricomycetidae</taxon>
        <taxon>Boletales</taxon>
        <taxon>Sclerodermatineae</taxon>
        <taxon>Sclerodermataceae</taxon>
        <taxon>Scleroderma</taxon>
    </lineage>
</organism>
<dbReference type="InterPro" id="IPR041078">
    <property type="entry name" value="Plavaka"/>
</dbReference>
<feature type="region of interest" description="Disordered" evidence="1">
    <location>
        <begin position="296"/>
        <end position="317"/>
    </location>
</feature>